<keyword evidence="3" id="KW-1185">Reference proteome</keyword>
<protein>
    <submittedName>
        <fullName evidence="2">Fe-S oxidoreductase</fullName>
    </submittedName>
</protein>
<name>A0A0M2NHP1_9FIRM</name>
<accession>A0A0M2NHP1</accession>
<evidence type="ECO:0000313" key="3">
    <source>
        <dbReference type="Proteomes" id="UP000034076"/>
    </source>
</evidence>
<dbReference type="CDD" id="cd01335">
    <property type="entry name" value="Radical_SAM"/>
    <property type="match status" value="1"/>
</dbReference>
<dbReference type="InterPro" id="IPR045784">
    <property type="entry name" value="Radical_SAM_N2"/>
</dbReference>
<dbReference type="NCBIfam" id="TIGR03960">
    <property type="entry name" value="rSAM_fuse_unch"/>
    <property type="match status" value="1"/>
</dbReference>
<dbReference type="PANTHER" id="PTHR42731:SF1">
    <property type="entry name" value="RADICAL SAM DOMAIN PROTEIN"/>
    <property type="match status" value="1"/>
</dbReference>
<dbReference type="SFLD" id="SFLDG01082">
    <property type="entry name" value="B12-binding_domain_containing"/>
    <property type="match status" value="1"/>
</dbReference>
<dbReference type="InterPro" id="IPR058240">
    <property type="entry name" value="rSAM_sf"/>
</dbReference>
<comment type="caution">
    <text evidence="2">The sequence shown here is derived from an EMBL/GenBank/DDBJ whole genome shotgun (WGS) entry which is preliminary data.</text>
</comment>
<dbReference type="Gene3D" id="3.80.30.20">
    <property type="entry name" value="tm_1862 like domain"/>
    <property type="match status" value="1"/>
</dbReference>
<sequence>MSILDHVEKPARYTGGELNSVYKQNAEVDFAMCFADTYEVGMSHLGINILYEVINAIDGVYAQRVFCPWVDMIEQLRSGEEPLRSLETKKPLCEFDIVGINLSYEMCYSNVLTMLELGRIPLLSKDRGDGDPLVLGGGACTINPEPVADFFDLFAVGEGEEVTRELIALYRRHKKAGFSRQAFLREAAQIDGIYVPSLYGITYHEDGTIRSITPKEGAPQTVTRRIVKDFDAEQTIRKPVLPYINTVHDRCTLEIMRGCPRGCRFCQAGFAMRPVRERKAQTVRDTARSVIESTGYDEISLSSLSSGDYSQIDELVGGLVDEFSAQRVSVSLPSLRVDSFEKDLAAGLQQVRKTGLTFAPEAGTQRLRDVINKNITQEMIMKTVVRAFESGVSTVKLYFMIGLPTETYDDLTGIANLVREIREAFYSVPREKRNGFININVSASCFVPKPCTPFMWEAQDTMEELRQKQQFLRGKLKMKGVKFSYHDSSLSFLEAVLARGDRRLSAALLDAYKNGAVFDAWNEHFSLERYLEAFERCGIDPAFYANRVRSDEEMMPFEHINCRIDKAFLLKERAKAYAETTTPECRKRCAGCGLQKDCGFVTREKV</sequence>
<dbReference type="InterPro" id="IPR023862">
    <property type="entry name" value="CHP03960_rSAM"/>
</dbReference>
<dbReference type="PANTHER" id="PTHR42731">
    <property type="entry name" value="SLL1084 PROTEIN"/>
    <property type="match status" value="1"/>
</dbReference>
<dbReference type="GO" id="GO:0003824">
    <property type="term" value="F:catalytic activity"/>
    <property type="evidence" value="ECO:0007669"/>
    <property type="project" value="InterPro"/>
</dbReference>
<dbReference type="PROSITE" id="PS51918">
    <property type="entry name" value="RADICAL_SAM"/>
    <property type="match status" value="1"/>
</dbReference>
<reference evidence="2 3" key="1">
    <citation type="submission" date="2015-04" db="EMBL/GenBank/DDBJ databases">
        <title>Draft genome sequence of bacteremic isolate Catabacter hongkongensis type strain HKU16T.</title>
        <authorList>
            <person name="Lau S.K."/>
            <person name="Teng J.L."/>
            <person name="Huang Y."/>
            <person name="Curreem S.O."/>
            <person name="Tsui S.K."/>
            <person name="Woo P.C."/>
        </authorList>
    </citation>
    <scope>NUCLEOTIDE SEQUENCE [LARGE SCALE GENOMIC DNA]</scope>
    <source>
        <strain evidence="2 3">HKU16</strain>
    </source>
</reference>
<evidence type="ECO:0000313" key="2">
    <source>
        <dbReference type="EMBL" id="KKI52049.1"/>
    </source>
</evidence>
<dbReference type="Proteomes" id="UP000034076">
    <property type="component" value="Unassembled WGS sequence"/>
</dbReference>
<dbReference type="STRING" id="270498.CHK_0477"/>
<gene>
    <name evidence="2" type="ORF">CHK_0477</name>
</gene>
<dbReference type="SFLD" id="SFLDS00029">
    <property type="entry name" value="Radical_SAM"/>
    <property type="match status" value="1"/>
</dbReference>
<dbReference type="InterPro" id="IPR006638">
    <property type="entry name" value="Elp3/MiaA/NifB-like_rSAM"/>
</dbReference>
<dbReference type="Pfam" id="PF19864">
    <property type="entry name" value="Radical_SAM_N2"/>
    <property type="match status" value="1"/>
</dbReference>
<proteinExistence type="predicted"/>
<dbReference type="EMBL" id="LAYJ01000045">
    <property type="protein sequence ID" value="KKI52049.1"/>
    <property type="molecule type" value="Genomic_DNA"/>
</dbReference>
<dbReference type="GO" id="GO:0051536">
    <property type="term" value="F:iron-sulfur cluster binding"/>
    <property type="evidence" value="ECO:0007669"/>
    <property type="project" value="InterPro"/>
</dbReference>
<dbReference type="SUPFAM" id="SSF102114">
    <property type="entry name" value="Radical SAM enzymes"/>
    <property type="match status" value="1"/>
</dbReference>
<dbReference type="InterPro" id="IPR007197">
    <property type="entry name" value="rSAM"/>
</dbReference>
<feature type="domain" description="Radical SAM core" evidence="1">
    <location>
        <begin position="245"/>
        <end position="487"/>
    </location>
</feature>
<dbReference type="SMART" id="SM00729">
    <property type="entry name" value="Elp3"/>
    <property type="match status" value="1"/>
</dbReference>
<dbReference type="PATRIC" id="fig|270498.16.peg.581"/>
<dbReference type="OrthoDB" id="9806827at2"/>
<dbReference type="InterPro" id="IPR023404">
    <property type="entry name" value="rSAM_horseshoe"/>
</dbReference>
<dbReference type="Pfam" id="PF04055">
    <property type="entry name" value="Radical_SAM"/>
    <property type="match status" value="1"/>
</dbReference>
<dbReference type="AlphaFoldDB" id="A0A0M2NHP1"/>
<evidence type="ECO:0000259" key="1">
    <source>
        <dbReference type="PROSITE" id="PS51918"/>
    </source>
</evidence>
<dbReference type="RefSeq" id="WP_046442422.1">
    <property type="nucleotide sequence ID" value="NZ_LAYJ01000045.1"/>
</dbReference>
<organism evidence="2 3">
    <name type="scientific">Christensenella hongkongensis</name>
    <dbReference type="NCBI Taxonomy" id="270498"/>
    <lineage>
        <taxon>Bacteria</taxon>
        <taxon>Bacillati</taxon>
        <taxon>Bacillota</taxon>
        <taxon>Clostridia</taxon>
        <taxon>Christensenellales</taxon>
        <taxon>Christensenellaceae</taxon>
        <taxon>Christensenella</taxon>
    </lineage>
</organism>